<protein>
    <submittedName>
        <fullName evidence="1">Uncharacterized protein</fullName>
    </submittedName>
</protein>
<comment type="caution">
    <text evidence="1">The sequence shown here is derived from an EMBL/GenBank/DDBJ whole genome shotgun (WGS) entry which is preliminary data.</text>
</comment>
<proteinExistence type="predicted"/>
<dbReference type="EMBL" id="CM035406">
    <property type="protein sequence ID" value="KAH7445290.1"/>
    <property type="molecule type" value="Genomic_DNA"/>
</dbReference>
<dbReference type="AlphaFoldDB" id="A0A8T2VDJ1"/>
<gene>
    <name evidence="1" type="ORF">KP509_01G001000</name>
</gene>
<dbReference type="Proteomes" id="UP000825935">
    <property type="component" value="Chromosome 1"/>
</dbReference>
<accession>A0A8T2VDJ1</accession>
<name>A0A8T2VDJ1_CERRI</name>
<sequence length="151" mass="17608">MLFFTDAKDQLNVIYEVNEDFDAKDSSMLPNPFLIELEEQMEKEELKKILEERTSPFPSHLSLVPLFKDQELGKKTSLDQLNNRDLCNDDPLKRRYCMSLCKSRDPMCNHTKSDIELLQIVTYPTCKNPMEKGETLIHNHCIVEIKAPIFT</sequence>
<evidence type="ECO:0000313" key="1">
    <source>
        <dbReference type="EMBL" id="KAH7445290.1"/>
    </source>
</evidence>
<reference evidence="1" key="1">
    <citation type="submission" date="2021-08" db="EMBL/GenBank/DDBJ databases">
        <title>WGS assembly of Ceratopteris richardii.</title>
        <authorList>
            <person name="Marchant D.B."/>
            <person name="Chen G."/>
            <person name="Jenkins J."/>
            <person name="Shu S."/>
            <person name="Leebens-Mack J."/>
            <person name="Grimwood J."/>
            <person name="Schmutz J."/>
            <person name="Soltis P."/>
            <person name="Soltis D."/>
            <person name="Chen Z.-H."/>
        </authorList>
    </citation>
    <scope>NUCLEOTIDE SEQUENCE</scope>
    <source>
        <strain evidence="1">Whitten #5841</strain>
        <tissue evidence="1">Leaf</tissue>
    </source>
</reference>
<evidence type="ECO:0000313" key="2">
    <source>
        <dbReference type="Proteomes" id="UP000825935"/>
    </source>
</evidence>
<organism evidence="1 2">
    <name type="scientific">Ceratopteris richardii</name>
    <name type="common">Triangle waterfern</name>
    <dbReference type="NCBI Taxonomy" id="49495"/>
    <lineage>
        <taxon>Eukaryota</taxon>
        <taxon>Viridiplantae</taxon>
        <taxon>Streptophyta</taxon>
        <taxon>Embryophyta</taxon>
        <taxon>Tracheophyta</taxon>
        <taxon>Polypodiopsida</taxon>
        <taxon>Polypodiidae</taxon>
        <taxon>Polypodiales</taxon>
        <taxon>Pteridineae</taxon>
        <taxon>Pteridaceae</taxon>
        <taxon>Parkerioideae</taxon>
        <taxon>Ceratopteris</taxon>
    </lineage>
</organism>
<keyword evidence="2" id="KW-1185">Reference proteome</keyword>